<evidence type="ECO:0000313" key="1">
    <source>
        <dbReference type="EMBL" id="CAB3977627.1"/>
    </source>
</evidence>
<dbReference type="AlphaFoldDB" id="A0A6S7FJG8"/>
<organism evidence="1 2">
    <name type="scientific">Paramuricea clavata</name>
    <name type="common">Red gorgonian</name>
    <name type="synonym">Violescent sea-whip</name>
    <dbReference type="NCBI Taxonomy" id="317549"/>
    <lineage>
        <taxon>Eukaryota</taxon>
        <taxon>Metazoa</taxon>
        <taxon>Cnidaria</taxon>
        <taxon>Anthozoa</taxon>
        <taxon>Octocorallia</taxon>
        <taxon>Malacalcyonacea</taxon>
        <taxon>Plexauridae</taxon>
        <taxon>Paramuricea</taxon>
    </lineage>
</organism>
<protein>
    <submittedName>
        <fullName evidence="1">Uncharacterized protein</fullName>
    </submittedName>
</protein>
<sequence>MLCREIIGVDVFTGTKKGTVKQSEKWGEVVENLSAVECLHFKVDKPAVWDQYNLLQSTYRRKLKKKASGMAVEMTEVERALEFVMEKEDAAEQLQQEGKLKKSPMKLRKLMQKM</sequence>
<evidence type="ECO:0000313" key="2">
    <source>
        <dbReference type="Proteomes" id="UP001152795"/>
    </source>
</evidence>
<accession>A0A6S7FJG8</accession>
<dbReference type="OrthoDB" id="5986198at2759"/>
<name>A0A6S7FJG8_PARCT</name>
<proteinExistence type="predicted"/>
<comment type="caution">
    <text evidence="1">The sequence shown here is derived from an EMBL/GenBank/DDBJ whole genome shotgun (WGS) entry which is preliminary data.</text>
</comment>
<keyword evidence="2" id="KW-1185">Reference proteome</keyword>
<dbReference type="EMBL" id="CACRXK020000058">
    <property type="protein sequence ID" value="CAB3977627.1"/>
    <property type="molecule type" value="Genomic_DNA"/>
</dbReference>
<reference evidence="1" key="1">
    <citation type="submission" date="2020-04" db="EMBL/GenBank/DDBJ databases">
        <authorList>
            <person name="Alioto T."/>
            <person name="Alioto T."/>
            <person name="Gomez Garrido J."/>
        </authorList>
    </citation>
    <scope>NUCLEOTIDE SEQUENCE</scope>
    <source>
        <strain evidence="1">A484AB</strain>
    </source>
</reference>
<gene>
    <name evidence="1" type="ORF">PACLA_8A053232</name>
</gene>
<dbReference type="Proteomes" id="UP001152795">
    <property type="component" value="Unassembled WGS sequence"/>
</dbReference>